<name>A0A254NA27_9BURK</name>
<accession>A0A254NA27</accession>
<feature type="chain" id="PRO_5012648628" description="PBP domain-containing protein" evidence="1">
    <location>
        <begin position="21"/>
        <end position="478"/>
    </location>
</feature>
<sequence length="478" mass="49087">MKLRLLALATSLAFASGAHALTPAEIESARTAGSLKEIYFSGASALRLSFAAYMAEVCDTATLHVFFDSAAGSAHRAYGCTLAKAVGNYGIGTQVVVYKRDAGGSGQGVNPVATATAIDHMNITSAGCSAVASNPNFTDIQSPNYLCGGTVKKVSDAGISDVEPDMLNQAPNLPDGASPADLSSLSVKPFVQGIFGVAVNKQAYLALQKTQGLDNAGAIDESDAKRPSLPTTFVRAMLTGGLSATTTTKRGWGQVISEAVDASVNTKQFNVCRRAPGSGTQAASNIYFAQNPCAGDSKIEPLRTQGTIAASGSGPYAVVEGAGTGNVETCLGTTVNGISGAYGIAVLGRENNPLANGGDKGYRYVKLDGAEPVRWNATTQKGATTGDYDFVFESTIQYNTNYLTDADKVAFVTAIGTNVPKPAALAAADADTQQGVMSPSGAWASLGQYPALTAAAKPFASRVARTAAQSCTVLKLVR</sequence>
<comment type="caution">
    <text evidence="2">The sequence shown here is derived from an EMBL/GenBank/DDBJ whole genome shotgun (WGS) entry which is preliminary data.</text>
</comment>
<proteinExistence type="predicted"/>
<organism evidence="2 3">
    <name type="scientific">Roseateles puraquae</name>
    <dbReference type="NCBI Taxonomy" id="431059"/>
    <lineage>
        <taxon>Bacteria</taxon>
        <taxon>Pseudomonadati</taxon>
        <taxon>Pseudomonadota</taxon>
        <taxon>Betaproteobacteria</taxon>
        <taxon>Burkholderiales</taxon>
        <taxon>Sphaerotilaceae</taxon>
        <taxon>Roseateles</taxon>
    </lineage>
</organism>
<dbReference type="AlphaFoldDB" id="A0A254NA27"/>
<dbReference type="RefSeq" id="WP_088483899.1">
    <property type="nucleotide sequence ID" value="NZ_JBCNLH010000001.1"/>
</dbReference>
<protein>
    <recommendedName>
        <fullName evidence="4">PBP domain-containing protein</fullName>
    </recommendedName>
</protein>
<evidence type="ECO:0008006" key="4">
    <source>
        <dbReference type="Google" id="ProtNLM"/>
    </source>
</evidence>
<reference evidence="2 3" key="1">
    <citation type="journal article" date="2007" name="Int. J. Syst. Evol. Microbiol.">
        <title>Description of Pelomonas aquatica sp. nov. and Pelomonas puraquae sp. nov., isolated from industrial and haemodialysis water.</title>
        <authorList>
            <person name="Gomila M."/>
            <person name="Bowien B."/>
            <person name="Falsen E."/>
            <person name="Moore E.R."/>
            <person name="Lalucat J."/>
        </authorList>
    </citation>
    <scope>NUCLEOTIDE SEQUENCE [LARGE SCALE GENOMIC DNA]</scope>
    <source>
        <strain evidence="2 3">CCUG 52769</strain>
    </source>
</reference>
<keyword evidence="3" id="KW-1185">Reference proteome</keyword>
<gene>
    <name evidence="2" type="ORF">CDO81_14340</name>
</gene>
<evidence type="ECO:0000313" key="3">
    <source>
        <dbReference type="Proteomes" id="UP000197446"/>
    </source>
</evidence>
<evidence type="ECO:0000313" key="2">
    <source>
        <dbReference type="EMBL" id="OWR03662.1"/>
    </source>
</evidence>
<evidence type="ECO:0000256" key="1">
    <source>
        <dbReference type="SAM" id="SignalP"/>
    </source>
</evidence>
<dbReference type="Proteomes" id="UP000197446">
    <property type="component" value="Unassembled WGS sequence"/>
</dbReference>
<feature type="signal peptide" evidence="1">
    <location>
        <begin position="1"/>
        <end position="20"/>
    </location>
</feature>
<dbReference type="EMBL" id="NISI01000005">
    <property type="protein sequence ID" value="OWR03662.1"/>
    <property type="molecule type" value="Genomic_DNA"/>
</dbReference>
<keyword evidence="1" id="KW-0732">Signal</keyword>
<dbReference type="OrthoDB" id="8907005at2"/>